<protein>
    <submittedName>
        <fullName evidence="2">Amidase</fullName>
        <ecNumber evidence="2">3.5.1.4</ecNumber>
    </submittedName>
</protein>
<name>A0ABT7L569_9BACI</name>
<dbReference type="GO" id="GO:0004040">
    <property type="term" value="F:amidase activity"/>
    <property type="evidence" value="ECO:0007669"/>
    <property type="project" value="UniProtKB-EC"/>
</dbReference>
<dbReference type="PANTHER" id="PTHR46310:SF7">
    <property type="entry name" value="AMIDASE 1"/>
    <property type="match status" value="1"/>
</dbReference>
<dbReference type="InterPro" id="IPR020556">
    <property type="entry name" value="Amidase_CS"/>
</dbReference>
<dbReference type="InterPro" id="IPR036928">
    <property type="entry name" value="AS_sf"/>
</dbReference>
<dbReference type="NCBIfam" id="NF006169">
    <property type="entry name" value="PRK08310.1"/>
    <property type="match status" value="1"/>
</dbReference>
<proteinExistence type="predicted"/>
<evidence type="ECO:0000313" key="2">
    <source>
        <dbReference type="EMBL" id="MDL4841013.1"/>
    </source>
</evidence>
<keyword evidence="3" id="KW-1185">Reference proteome</keyword>
<dbReference type="PANTHER" id="PTHR46310">
    <property type="entry name" value="AMIDASE 1"/>
    <property type="match status" value="1"/>
</dbReference>
<comment type="caution">
    <text evidence="2">The sequence shown here is derived from an EMBL/GenBank/DDBJ whole genome shotgun (WGS) entry which is preliminary data.</text>
</comment>
<dbReference type="Pfam" id="PF01425">
    <property type="entry name" value="Amidase"/>
    <property type="match status" value="2"/>
</dbReference>
<feature type="domain" description="Amidase" evidence="1">
    <location>
        <begin position="277"/>
        <end position="380"/>
    </location>
</feature>
<gene>
    <name evidence="2" type="ORF">QQS35_11180</name>
</gene>
<sequence length="391" mass="42832">MNDTYRSYVNQDIKLKPSNVGILKDLTFSVKDVFAIKNYLNTAGNPDWYRSHQPSENNAVSIDLLLNSGATLVGTTHTDELMYSLNGENFHYGTPVNPKAPACIPGGSSSGSAVAVAAGDVDFALGTDTGGSVRIPSTYCGVYGFRPTHGAVDINGVIPLAKSFDTVGWMAQDPNTLLRVGKVLLNNEYDKQPFSKVIIGNDGWEQADSQVKQVLSKGLSFFETINPSFEKQQIADEGLETWANTFRILQGMEIWNEHGEWIEKEKPTFGPGIGERFVMASKIHEKNQQEKFEHRKSIQQKMELMLGDEGLLIIPTAPGPAPLKNLPNDQLEDRREKTMRLTCIAGLSGLPQITIPVASVEGKPVGLSIIANRFQDINLLKLATKLNLGTV</sequence>
<evidence type="ECO:0000313" key="3">
    <source>
        <dbReference type="Proteomes" id="UP001235343"/>
    </source>
</evidence>
<organism evidence="2 3">
    <name type="scientific">Aquibacillus rhizosphaerae</name>
    <dbReference type="NCBI Taxonomy" id="3051431"/>
    <lineage>
        <taxon>Bacteria</taxon>
        <taxon>Bacillati</taxon>
        <taxon>Bacillota</taxon>
        <taxon>Bacilli</taxon>
        <taxon>Bacillales</taxon>
        <taxon>Bacillaceae</taxon>
        <taxon>Aquibacillus</taxon>
    </lineage>
</organism>
<dbReference type="EMBL" id="JASTZU010000036">
    <property type="protein sequence ID" value="MDL4841013.1"/>
    <property type="molecule type" value="Genomic_DNA"/>
</dbReference>
<reference evidence="2 3" key="1">
    <citation type="submission" date="2023-06" db="EMBL/GenBank/DDBJ databases">
        <title>Aquibacillus rhizosphaerae LR5S19.</title>
        <authorList>
            <person name="Sun J.-Q."/>
        </authorList>
    </citation>
    <scope>NUCLEOTIDE SEQUENCE [LARGE SCALE GENOMIC DNA]</scope>
    <source>
        <strain evidence="2 3">LR5S19</strain>
    </source>
</reference>
<dbReference type="PROSITE" id="PS00571">
    <property type="entry name" value="AMIDASES"/>
    <property type="match status" value="1"/>
</dbReference>
<feature type="domain" description="Amidase" evidence="1">
    <location>
        <begin position="18"/>
        <end position="196"/>
    </location>
</feature>
<accession>A0ABT7L569</accession>
<keyword evidence="2" id="KW-0378">Hydrolase</keyword>
<evidence type="ECO:0000259" key="1">
    <source>
        <dbReference type="Pfam" id="PF01425"/>
    </source>
</evidence>
<dbReference type="Proteomes" id="UP001235343">
    <property type="component" value="Unassembled WGS sequence"/>
</dbReference>
<dbReference type="Gene3D" id="3.90.1300.10">
    <property type="entry name" value="Amidase signature (AS) domain"/>
    <property type="match status" value="1"/>
</dbReference>
<dbReference type="EC" id="3.5.1.4" evidence="2"/>
<dbReference type="InterPro" id="IPR023631">
    <property type="entry name" value="Amidase_dom"/>
</dbReference>
<dbReference type="RefSeq" id="WP_285932189.1">
    <property type="nucleotide sequence ID" value="NZ_JASTZU010000036.1"/>
</dbReference>
<dbReference type="SUPFAM" id="SSF75304">
    <property type="entry name" value="Amidase signature (AS) enzymes"/>
    <property type="match status" value="1"/>
</dbReference>